<dbReference type="InterPro" id="IPR028205">
    <property type="entry name" value="LCE"/>
</dbReference>
<dbReference type="GeneTree" id="ENSGT00730000113352"/>
<dbReference type="Pfam" id="PF14672">
    <property type="entry name" value="LCE"/>
    <property type="match status" value="1"/>
</dbReference>
<keyword evidence="2" id="KW-0417">Keratinization</keyword>
<dbReference type="Bgee" id="ENSMODG00000044199">
    <property type="expression patterns" value="Expressed in kidney and 2 other cell types or tissues"/>
</dbReference>
<dbReference type="STRING" id="13616.ENSMODP00000056919"/>
<evidence type="ECO:0000256" key="1">
    <source>
        <dbReference type="ARBA" id="ARBA00006189"/>
    </source>
</evidence>
<proteinExistence type="inferred from homology"/>
<dbReference type="OMA" id="RFPRFWN"/>
<name>A0A5F8HAD4_MONDO</name>
<sequence>MSCQQSQQQCQAPPKCQNPKCPPQVSAPTLAPCPPPESSCCEPSSGCCCVTGSGACCASTSGGCCNSGAGTGGGFSLFPHRPWRSYRFWNLRSSSDCCGSGGNQPGSGGCCGSGSCGREVAGGSVLNILASWRGCNYCPGLVVRVLDAILGET</sequence>
<dbReference type="Ensembl" id="ENSMODT00000074353.1">
    <property type="protein sequence ID" value="ENSMODP00000056919.1"/>
    <property type="gene ID" value="ENSMODG00000044199.1"/>
</dbReference>
<reference evidence="3" key="2">
    <citation type="submission" date="2025-08" db="UniProtKB">
        <authorList>
            <consortium name="Ensembl"/>
        </authorList>
    </citation>
    <scope>IDENTIFICATION</scope>
</reference>
<evidence type="ECO:0000256" key="2">
    <source>
        <dbReference type="ARBA" id="ARBA00023249"/>
    </source>
</evidence>
<keyword evidence="4" id="KW-1185">Reference proteome</keyword>
<reference evidence="3" key="3">
    <citation type="submission" date="2025-09" db="UniProtKB">
        <authorList>
            <consortium name="Ensembl"/>
        </authorList>
    </citation>
    <scope>IDENTIFICATION</scope>
</reference>
<reference evidence="3 4" key="1">
    <citation type="journal article" date="2007" name="Nature">
        <title>Genome of the marsupial Monodelphis domestica reveals innovation in non-coding sequences.</title>
        <authorList>
            <person name="Mikkelsen T.S."/>
            <person name="Wakefield M.J."/>
            <person name="Aken B."/>
            <person name="Amemiya C.T."/>
            <person name="Chang J.L."/>
            <person name="Duke S."/>
            <person name="Garber M."/>
            <person name="Gentles A.J."/>
            <person name="Goodstadt L."/>
            <person name="Heger A."/>
            <person name="Jurka J."/>
            <person name="Kamal M."/>
            <person name="Mauceli E."/>
            <person name="Searle S.M."/>
            <person name="Sharpe T."/>
            <person name="Baker M.L."/>
            <person name="Batzer M.A."/>
            <person name="Benos P.V."/>
            <person name="Belov K."/>
            <person name="Clamp M."/>
            <person name="Cook A."/>
            <person name="Cuff J."/>
            <person name="Das R."/>
            <person name="Davidow L."/>
            <person name="Deakin J.E."/>
            <person name="Fazzari M.J."/>
            <person name="Glass J.L."/>
            <person name="Grabherr M."/>
            <person name="Greally J.M."/>
            <person name="Gu W."/>
            <person name="Hore T.A."/>
            <person name="Huttley G.A."/>
            <person name="Kleber M."/>
            <person name="Jirtle R.L."/>
            <person name="Koina E."/>
            <person name="Lee J.T."/>
            <person name="Mahony S."/>
            <person name="Marra M.A."/>
            <person name="Miller R.D."/>
            <person name="Nicholls R.D."/>
            <person name="Oda M."/>
            <person name="Papenfuss A.T."/>
            <person name="Parra Z.E."/>
            <person name="Pollock D.D."/>
            <person name="Ray D.A."/>
            <person name="Schein J.E."/>
            <person name="Speed T.P."/>
            <person name="Thompson K."/>
            <person name="VandeBerg J.L."/>
            <person name="Wade C.M."/>
            <person name="Walker J.A."/>
            <person name="Waters P.D."/>
            <person name="Webber C."/>
            <person name="Weidman J.R."/>
            <person name="Xie X."/>
            <person name="Zody M.C."/>
            <person name="Baldwin J."/>
            <person name="Abdouelleil A."/>
            <person name="Abdulkadir J."/>
            <person name="Abebe A."/>
            <person name="Abera B."/>
            <person name="Abreu J."/>
            <person name="Acer S.C."/>
            <person name="Aftuck L."/>
            <person name="Alexander A."/>
            <person name="An P."/>
            <person name="Anderson E."/>
            <person name="Anderson S."/>
            <person name="Arachi H."/>
            <person name="Azer M."/>
            <person name="Bachantsang P."/>
            <person name="Barry A."/>
            <person name="Bayul T."/>
            <person name="Berlin A."/>
            <person name="Bessette D."/>
            <person name="Bloom T."/>
            <person name="Bloom T."/>
            <person name="Boguslavskiy L."/>
            <person name="Bonnet C."/>
            <person name="Boukhgalter B."/>
            <person name="Bourzgui I."/>
            <person name="Brown A."/>
            <person name="Cahill P."/>
            <person name="Channer S."/>
            <person name="Cheshatsang Y."/>
            <person name="Chuda L."/>
            <person name="Citroen M."/>
            <person name="Collymore A."/>
            <person name="Cooke P."/>
            <person name="Costello M."/>
            <person name="D'Aco K."/>
            <person name="Daza R."/>
            <person name="De Haan G."/>
            <person name="DeGray S."/>
            <person name="DeMaso C."/>
            <person name="Dhargay N."/>
            <person name="Dooley K."/>
            <person name="Dooley E."/>
            <person name="Doricent M."/>
            <person name="Dorje P."/>
            <person name="Dorjee K."/>
            <person name="Dupes A."/>
            <person name="Elong R."/>
            <person name="Falk J."/>
            <person name="Farina A."/>
            <person name="Faro S."/>
            <person name="Ferguson D."/>
            <person name="Fisher S."/>
            <person name="Foley C.D."/>
            <person name="Franke A."/>
            <person name="Friedrich D."/>
            <person name="Gadbois L."/>
            <person name="Gearin G."/>
            <person name="Gearin C.R."/>
            <person name="Giannoukos G."/>
            <person name="Goode T."/>
            <person name="Graham J."/>
            <person name="Grandbois E."/>
            <person name="Grewal S."/>
            <person name="Gyaltsen K."/>
            <person name="Hafez N."/>
            <person name="Hagos B."/>
            <person name="Hall J."/>
            <person name="Henson C."/>
            <person name="Hollinger A."/>
            <person name="Honan T."/>
            <person name="Huard M.D."/>
            <person name="Hughes L."/>
            <person name="Hurhula B."/>
            <person name="Husby M.E."/>
            <person name="Kamat A."/>
            <person name="Kanga B."/>
            <person name="Kashin S."/>
            <person name="Khazanovich D."/>
            <person name="Kisner P."/>
            <person name="Lance K."/>
            <person name="Lara M."/>
            <person name="Lee W."/>
            <person name="Lennon N."/>
            <person name="Letendre F."/>
            <person name="LeVine R."/>
            <person name="Lipovsky A."/>
            <person name="Liu X."/>
            <person name="Liu J."/>
            <person name="Liu S."/>
            <person name="Lokyitsang T."/>
            <person name="Lokyitsang Y."/>
            <person name="Lubonja R."/>
            <person name="Lui A."/>
            <person name="MacDonald P."/>
            <person name="Magnisalis V."/>
            <person name="Maru K."/>
            <person name="Matthews C."/>
            <person name="McCusker W."/>
            <person name="McDonough S."/>
            <person name="Mehta T."/>
            <person name="Meldrim J."/>
            <person name="Meneus L."/>
            <person name="Mihai O."/>
            <person name="Mihalev A."/>
            <person name="Mihova T."/>
            <person name="Mittelman R."/>
            <person name="Mlenga V."/>
            <person name="Montmayeur A."/>
            <person name="Mulrain L."/>
            <person name="Navidi A."/>
            <person name="Naylor J."/>
            <person name="Negash T."/>
            <person name="Nguyen T."/>
            <person name="Nguyen N."/>
            <person name="Nicol R."/>
            <person name="Norbu C."/>
            <person name="Norbu N."/>
            <person name="Novod N."/>
            <person name="O'Neill B."/>
            <person name="Osman S."/>
            <person name="Markiewicz E."/>
            <person name="Oyono O.L."/>
            <person name="Patti C."/>
            <person name="Phunkhang P."/>
            <person name="Pierre F."/>
            <person name="Priest M."/>
            <person name="Raghuraman S."/>
            <person name="Rege F."/>
            <person name="Reyes R."/>
            <person name="Rise C."/>
            <person name="Rogov P."/>
            <person name="Ross K."/>
            <person name="Ryan E."/>
            <person name="Settipalli S."/>
            <person name="Shea T."/>
            <person name="Sherpa N."/>
            <person name="Shi L."/>
            <person name="Shih D."/>
            <person name="Sparrow T."/>
            <person name="Spaulding J."/>
            <person name="Stalker J."/>
            <person name="Stange-Thomann N."/>
            <person name="Stavropoulos S."/>
            <person name="Stone C."/>
            <person name="Strader C."/>
            <person name="Tesfaye S."/>
            <person name="Thomson T."/>
            <person name="Thoulutsang Y."/>
            <person name="Thoulutsang D."/>
            <person name="Topham K."/>
            <person name="Topping I."/>
            <person name="Tsamla T."/>
            <person name="Vassiliev H."/>
            <person name="Vo A."/>
            <person name="Wangchuk T."/>
            <person name="Wangdi T."/>
            <person name="Weiand M."/>
            <person name="Wilkinson J."/>
            <person name="Wilson A."/>
            <person name="Yadav S."/>
            <person name="Young G."/>
            <person name="Yu Q."/>
            <person name="Zembek L."/>
            <person name="Zhong D."/>
            <person name="Zimmer A."/>
            <person name="Zwirko Z."/>
            <person name="Jaffe D.B."/>
            <person name="Alvarez P."/>
            <person name="Brockman W."/>
            <person name="Butler J."/>
            <person name="Chin C."/>
            <person name="Gnerre S."/>
            <person name="MacCallum I."/>
            <person name="Graves J.A."/>
            <person name="Ponting C.P."/>
            <person name="Breen M."/>
            <person name="Samollow P.B."/>
            <person name="Lander E.S."/>
            <person name="Lindblad-Toh K."/>
        </authorList>
    </citation>
    <scope>NUCLEOTIDE SEQUENCE [LARGE SCALE GENOMIC DNA]</scope>
</reference>
<dbReference type="AlphaFoldDB" id="A0A5F8HAD4"/>
<evidence type="ECO:0000313" key="3">
    <source>
        <dbReference type="Ensembl" id="ENSMODP00000056919.1"/>
    </source>
</evidence>
<protein>
    <submittedName>
        <fullName evidence="3">Uncharacterized protein</fullName>
    </submittedName>
</protein>
<accession>A0A5F8HAD4</accession>
<comment type="similarity">
    <text evidence="1">Belongs to the LCE family.</text>
</comment>
<organism evidence="3 4">
    <name type="scientific">Monodelphis domestica</name>
    <name type="common">Gray short-tailed opossum</name>
    <dbReference type="NCBI Taxonomy" id="13616"/>
    <lineage>
        <taxon>Eukaryota</taxon>
        <taxon>Metazoa</taxon>
        <taxon>Chordata</taxon>
        <taxon>Craniata</taxon>
        <taxon>Vertebrata</taxon>
        <taxon>Euteleostomi</taxon>
        <taxon>Mammalia</taxon>
        <taxon>Metatheria</taxon>
        <taxon>Didelphimorphia</taxon>
        <taxon>Didelphidae</taxon>
        <taxon>Monodelphis</taxon>
    </lineage>
</organism>
<dbReference type="Proteomes" id="UP000002280">
    <property type="component" value="Chromosome 2"/>
</dbReference>
<evidence type="ECO:0000313" key="4">
    <source>
        <dbReference type="Proteomes" id="UP000002280"/>
    </source>
</evidence>
<dbReference type="GO" id="GO:0031424">
    <property type="term" value="P:keratinization"/>
    <property type="evidence" value="ECO:0007669"/>
    <property type="project" value="UniProtKB-KW"/>
</dbReference>
<dbReference type="InParanoid" id="A0A5F8HAD4"/>